<dbReference type="PANTHER" id="PTHR11525:SF0">
    <property type="entry name" value="FARNESYL PYROPHOSPHATE SYNTHASE"/>
    <property type="match status" value="1"/>
</dbReference>
<evidence type="ECO:0000313" key="6">
    <source>
        <dbReference type="EnsemblMetazoa" id="PPAI003919-PA"/>
    </source>
</evidence>
<comment type="cofactor">
    <cofactor evidence="1">
        <name>Mg(2+)</name>
        <dbReference type="ChEBI" id="CHEBI:18420"/>
    </cofactor>
</comment>
<dbReference type="GO" id="GO:0045337">
    <property type="term" value="P:farnesyl diphosphate biosynthetic process"/>
    <property type="evidence" value="ECO:0007669"/>
    <property type="project" value="TreeGrafter"/>
</dbReference>
<dbReference type="InterPro" id="IPR000092">
    <property type="entry name" value="Polyprenyl_synt"/>
</dbReference>
<dbReference type="VEuPathDB" id="VectorBase:PPAI003919"/>
<keyword evidence="4" id="KW-0460">Magnesium</keyword>
<dbReference type="EMBL" id="AJVK01027628">
    <property type="status" value="NOT_ANNOTATED_CDS"/>
    <property type="molecule type" value="Genomic_DNA"/>
</dbReference>
<dbReference type="Pfam" id="PF00348">
    <property type="entry name" value="polyprenyl_synt"/>
    <property type="match status" value="1"/>
</dbReference>
<dbReference type="EnsemblMetazoa" id="PPAI003919-RA">
    <property type="protein sequence ID" value="PPAI003919-PA"/>
    <property type="gene ID" value="PPAI003919"/>
</dbReference>
<name>A0A1B0D8P6_PHLPP</name>
<evidence type="ECO:0000256" key="1">
    <source>
        <dbReference type="ARBA" id="ARBA00001946"/>
    </source>
</evidence>
<protein>
    <recommendedName>
        <fullName evidence="8">Farnesyl pyrophosphate synthase</fullName>
    </recommendedName>
</protein>
<proteinExistence type="predicted"/>
<dbReference type="PANTHER" id="PTHR11525">
    <property type="entry name" value="FARNESYL-PYROPHOSPHATE SYNTHETASE"/>
    <property type="match status" value="1"/>
</dbReference>
<reference evidence="6" key="1">
    <citation type="submission" date="2022-08" db="UniProtKB">
        <authorList>
            <consortium name="EnsemblMetazoa"/>
        </authorList>
    </citation>
    <scope>IDENTIFICATION</scope>
    <source>
        <strain evidence="6">Israel</strain>
    </source>
</reference>
<dbReference type="InterPro" id="IPR039702">
    <property type="entry name" value="FPS1-like"/>
</dbReference>
<evidence type="ECO:0000256" key="3">
    <source>
        <dbReference type="ARBA" id="ARBA00022723"/>
    </source>
</evidence>
<evidence type="ECO:0000313" key="7">
    <source>
        <dbReference type="Proteomes" id="UP000092462"/>
    </source>
</evidence>
<keyword evidence="7" id="KW-1185">Reference proteome</keyword>
<keyword evidence="3" id="KW-0479">Metal-binding</keyword>
<evidence type="ECO:0000256" key="2">
    <source>
        <dbReference type="ARBA" id="ARBA00022679"/>
    </source>
</evidence>
<dbReference type="Gene3D" id="1.10.600.10">
    <property type="entry name" value="Farnesyl Diphosphate Synthase"/>
    <property type="match status" value="1"/>
</dbReference>
<dbReference type="AlphaFoldDB" id="A0A1B0D8P6"/>
<dbReference type="GO" id="GO:0004161">
    <property type="term" value="F:dimethylallyltranstransferase activity"/>
    <property type="evidence" value="ECO:0007669"/>
    <property type="project" value="TreeGrafter"/>
</dbReference>
<evidence type="ECO:0000256" key="4">
    <source>
        <dbReference type="ARBA" id="ARBA00022842"/>
    </source>
</evidence>
<dbReference type="CDD" id="cd00867">
    <property type="entry name" value="Trans_IPPS"/>
    <property type="match status" value="1"/>
</dbReference>
<dbReference type="GO" id="GO:0005737">
    <property type="term" value="C:cytoplasm"/>
    <property type="evidence" value="ECO:0007669"/>
    <property type="project" value="TreeGrafter"/>
</dbReference>
<sequence>MDGSISRMGQPCWYKLPDVQMSAINDGLLIEAAVYQILKDHFSHLDCYTKLIEHFHDFTFSIALGQFLDVKAMREDVLTFTIEKYKAILKHKACQSFYMAIAPALLLAGYTNPEAFSQAKTILFELGYFGQVQNDFMDCFGDPNVLGKIGTDIQEGKCTWLAVMCLQRATAAQKGILKECYGKNDPECIRRVKQLYKELSLPNLYAIYEEDSYNNIRMLIEKTAECSVIPAEVYLEMLKFLWKE</sequence>
<dbReference type="GO" id="GO:0042811">
    <property type="term" value="P:pheromone biosynthetic process"/>
    <property type="evidence" value="ECO:0007669"/>
    <property type="project" value="UniProtKB-ARBA"/>
</dbReference>
<dbReference type="VEuPathDB" id="VectorBase:PPAPM1_010388"/>
<accession>A0A1B0D8P6</accession>
<keyword evidence="2" id="KW-0808">Transferase</keyword>
<evidence type="ECO:0008006" key="8">
    <source>
        <dbReference type="Google" id="ProtNLM"/>
    </source>
</evidence>
<dbReference type="InterPro" id="IPR008949">
    <property type="entry name" value="Isoprenoid_synthase_dom_sf"/>
</dbReference>
<comment type="pathway">
    <text evidence="5">Pheromone biosynthesis.</text>
</comment>
<dbReference type="GO" id="GO:0046872">
    <property type="term" value="F:metal ion binding"/>
    <property type="evidence" value="ECO:0007669"/>
    <property type="project" value="UniProtKB-KW"/>
</dbReference>
<organism evidence="6 7">
    <name type="scientific">Phlebotomus papatasi</name>
    <name type="common">Sandfly</name>
    <dbReference type="NCBI Taxonomy" id="29031"/>
    <lineage>
        <taxon>Eukaryota</taxon>
        <taxon>Metazoa</taxon>
        <taxon>Ecdysozoa</taxon>
        <taxon>Arthropoda</taxon>
        <taxon>Hexapoda</taxon>
        <taxon>Insecta</taxon>
        <taxon>Pterygota</taxon>
        <taxon>Neoptera</taxon>
        <taxon>Endopterygota</taxon>
        <taxon>Diptera</taxon>
        <taxon>Nematocera</taxon>
        <taxon>Psychodoidea</taxon>
        <taxon>Psychodidae</taxon>
        <taxon>Phlebotomus</taxon>
        <taxon>Phlebotomus</taxon>
    </lineage>
</organism>
<dbReference type="Proteomes" id="UP000092462">
    <property type="component" value="Unassembled WGS sequence"/>
</dbReference>
<dbReference type="GO" id="GO:0004337">
    <property type="term" value="F:(2E,6E)-farnesyl diphosphate synthase activity"/>
    <property type="evidence" value="ECO:0007669"/>
    <property type="project" value="TreeGrafter"/>
</dbReference>
<evidence type="ECO:0000256" key="5">
    <source>
        <dbReference type="ARBA" id="ARBA00033740"/>
    </source>
</evidence>
<dbReference type="SUPFAM" id="SSF48576">
    <property type="entry name" value="Terpenoid synthases"/>
    <property type="match status" value="1"/>
</dbReference>